<evidence type="ECO:0000313" key="2">
    <source>
        <dbReference type="Proteomes" id="UP001055658"/>
    </source>
</evidence>
<reference evidence="1" key="1">
    <citation type="submission" date="2022-02" db="EMBL/GenBank/DDBJ databases">
        <title>Coral-associated bacteria.</title>
        <authorList>
            <person name="Tang K."/>
            <person name="Wang X."/>
        </authorList>
    </citation>
    <scope>NUCLEOTIDE SEQUENCE</scope>
    <source>
        <strain evidence="1">SCSIO 43006</strain>
    </source>
</reference>
<organism evidence="1 2">
    <name type="scientific">Microbulbifer variabilis</name>
    <dbReference type="NCBI Taxonomy" id="266805"/>
    <lineage>
        <taxon>Bacteria</taxon>
        <taxon>Pseudomonadati</taxon>
        <taxon>Pseudomonadota</taxon>
        <taxon>Gammaproteobacteria</taxon>
        <taxon>Cellvibrionales</taxon>
        <taxon>Microbulbiferaceae</taxon>
        <taxon>Microbulbifer</taxon>
    </lineage>
</organism>
<dbReference type="EMBL" id="CP092418">
    <property type="protein sequence ID" value="USD23230.1"/>
    <property type="molecule type" value="Genomic_DNA"/>
</dbReference>
<accession>A0ABY4VFZ4</accession>
<dbReference type="RefSeq" id="WP_252085576.1">
    <property type="nucleotide sequence ID" value="NZ_CP092418.1"/>
</dbReference>
<evidence type="ECO:0000313" key="1">
    <source>
        <dbReference type="EMBL" id="USD23230.1"/>
    </source>
</evidence>
<sequence>MTNPHNIDYTGFIFFHETTKGQNGKPVFIDPKLLPRFIDLIDINSEAGRKTANQMNQLSSTAAGITSESNQTNGFQHRENIGAVQVSYTVYQEGNSHNRGAGVYITELKRANGISGAESLPAGFYLSKLGREGWGVEPIEDDTIPTVIGAIGAEFNGTAYSAITSAKKYGKYLLTSGNANQKQLNDCFSLYYAPSYLVDELGVWKTATQKLSGPDAGPRELARLLYKSLPWDERDQTLKHHWYVFGEGAKILHRTLKEFSQIAGGKKLQQHCFYFVNPRENLGLLMREIEAVGAQTKKTSYRHSLDDIASKVHQVKDGDNAVIGLQKMDAPWSEFDKMIQGGSNYYQNKYMNSIDNNRTFSDAAIRFVRNFKEGWG</sequence>
<name>A0ABY4VFZ4_9GAMM</name>
<keyword evidence="2" id="KW-1185">Reference proteome</keyword>
<proteinExistence type="predicted"/>
<gene>
    <name evidence="1" type="ORF">MJO52_08855</name>
</gene>
<protein>
    <submittedName>
        <fullName evidence="1">Uncharacterized protein</fullName>
    </submittedName>
</protein>
<dbReference type="Proteomes" id="UP001055658">
    <property type="component" value="Chromosome"/>
</dbReference>